<feature type="region of interest" description="Disordered" evidence="5">
    <location>
        <begin position="341"/>
        <end position="442"/>
    </location>
</feature>
<protein>
    <submittedName>
        <fullName evidence="7">Uncharacterized protein</fullName>
    </submittedName>
</protein>
<dbReference type="SUPFAM" id="SSF144091">
    <property type="entry name" value="Rhomboid-like"/>
    <property type="match status" value="1"/>
</dbReference>
<feature type="transmembrane region" description="Helical" evidence="6">
    <location>
        <begin position="69"/>
        <end position="93"/>
    </location>
</feature>
<dbReference type="AlphaFoldDB" id="A0A7S3V5E5"/>
<evidence type="ECO:0000256" key="4">
    <source>
        <dbReference type="ARBA" id="ARBA00023136"/>
    </source>
</evidence>
<keyword evidence="4 6" id="KW-0472">Membrane</keyword>
<sequence length="442" mass="47465">MQSSSNPPTVPQLPPNPFHSAYESYKSQPLVTKFLLTCAITTYLSSWFFVDITPFLSSSVSNTLIHYQIYRLVLSPLVCTSLLSLIFSFMKLGGSGNSSGNGRRLEHHIGSTNYMTLLIALTVVGNVIHLMLCIMLSRGLMGTLAGETNANGDVIAKGTQGNEIDNEGEENDIMTSSQLWLQNPSLGIWNIVLVLTSAECARASSHAKTPFFVLSIPTRFYPLLLLFINGLSLSHVISAALGYALGKDKIEWIKLSYERRKWLEGDYGNGIGNGSSSMNNGSWGAGVLKRFTTLDGFVNGPSSAGIWIILGPNEGNSGEEGNDSTSSRGSVINATSSQRFGFMGQSQPQPQQNDQGGGWTPTVFRRPNSDGKSSMASSTNTTSSSQPGGGGHRLGTATRRSNASPLTGSTTGGNEQSKKVNREAVLAAAERRRNHDIEKGEK</sequence>
<evidence type="ECO:0000256" key="2">
    <source>
        <dbReference type="ARBA" id="ARBA00022692"/>
    </source>
</evidence>
<organism evidence="7">
    <name type="scientific">Chaetoceros debilis</name>
    <dbReference type="NCBI Taxonomy" id="122233"/>
    <lineage>
        <taxon>Eukaryota</taxon>
        <taxon>Sar</taxon>
        <taxon>Stramenopiles</taxon>
        <taxon>Ochrophyta</taxon>
        <taxon>Bacillariophyta</taxon>
        <taxon>Coscinodiscophyceae</taxon>
        <taxon>Chaetocerotophycidae</taxon>
        <taxon>Chaetocerotales</taxon>
        <taxon>Chaetocerotaceae</taxon>
        <taxon>Chaetoceros</taxon>
    </lineage>
</organism>
<dbReference type="InterPro" id="IPR035952">
    <property type="entry name" value="Rhomboid-like_sf"/>
</dbReference>
<accession>A0A7S3V5E5</accession>
<dbReference type="GO" id="GO:0016020">
    <property type="term" value="C:membrane"/>
    <property type="evidence" value="ECO:0007669"/>
    <property type="project" value="UniProtKB-SubCell"/>
</dbReference>
<feature type="transmembrane region" description="Helical" evidence="6">
    <location>
        <begin position="30"/>
        <end position="49"/>
    </location>
</feature>
<evidence type="ECO:0000313" key="7">
    <source>
        <dbReference type="EMBL" id="CAE0458098.1"/>
    </source>
</evidence>
<feature type="compositionally biased region" description="Basic and acidic residues" evidence="5">
    <location>
        <begin position="429"/>
        <end position="442"/>
    </location>
</feature>
<keyword evidence="3 6" id="KW-1133">Transmembrane helix</keyword>
<keyword evidence="2 6" id="KW-0812">Transmembrane</keyword>
<feature type="compositionally biased region" description="Low complexity" evidence="5">
    <location>
        <begin position="373"/>
        <end position="385"/>
    </location>
</feature>
<evidence type="ECO:0000256" key="3">
    <source>
        <dbReference type="ARBA" id="ARBA00022989"/>
    </source>
</evidence>
<comment type="subcellular location">
    <subcellularLocation>
        <location evidence="1">Membrane</location>
        <topology evidence="1">Multi-pass membrane protein</topology>
    </subcellularLocation>
</comment>
<evidence type="ECO:0000256" key="6">
    <source>
        <dbReference type="SAM" id="Phobius"/>
    </source>
</evidence>
<feature type="transmembrane region" description="Helical" evidence="6">
    <location>
        <begin position="114"/>
        <end position="137"/>
    </location>
</feature>
<reference evidence="7" key="1">
    <citation type="submission" date="2021-01" db="EMBL/GenBank/DDBJ databases">
        <authorList>
            <person name="Corre E."/>
            <person name="Pelletier E."/>
            <person name="Niang G."/>
            <person name="Scheremetjew M."/>
            <person name="Finn R."/>
            <person name="Kale V."/>
            <person name="Holt S."/>
            <person name="Cochrane G."/>
            <person name="Meng A."/>
            <person name="Brown T."/>
            <person name="Cohen L."/>
        </authorList>
    </citation>
    <scope>NUCLEOTIDE SEQUENCE</scope>
    <source>
        <strain evidence="7">MM31A-1</strain>
    </source>
</reference>
<gene>
    <name evidence="7" type="ORF">CDEB00056_LOCUS2939</name>
</gene>
<feature type="compositionally biased region" description="Polar residues" evidence="5">
    <location>
        <begin position="398"/>
        <end position="415"/>
    </location>
</feature>
<evidence type="ECO:0000256" key="1">
    <source>
        <dbReference type="ARBA" id="ARBA00004141"/>
    </source>
</evidence>
<name>A0A7S3V5E5_9STRA</name>
<dbReference type="EMBL" id="HBIO01004281">
    <property type="protein sequence ID" value="CAE0458098.1"/>
    <property type="molecule type" value="Transcribed_RNA"/>
</dbReference>
<proteinExistence type="predicted"/>
<evidence type="ECO:0000256" key="5">
    <source>
        <dbReference type="SAM" id="MobiDB-lite"/>
    </source>
</evidence>
<feature type="compositionally biased region" description="Low complexity" evidence="5">
    <location>
        <begin position="344"/>
        <end position="354"/>
    </location>
</feature>